<name>A0A553Q7F3_9TELE</name>
<reference evidence="2 3" key="1">
    <citation type="journal article" date="2019" name="Sci. Data">
        <title>Hybrid genome assembly and annotation of Danionella translucida.</title>
        <authorList>
            <person name="Kadobianskyi M."/>
            <person name="Schulze L."/>
            <person name="Schuelke M."/>
            <person name="Judkewitz B."/>
        </authorList>
    </citation>
    <scope>NUCLEOTIDE SEQUENCE [LARGE SCALE GENOMIC DNA]</scope>
    <source>
        <strain evidence="2 3">Bolton</strain>
    </source>
</reference>
<sequence>MSCGSGKSRDETLIEMNRTAWSGGEDNNGYHSSADKETLQLEAAEDQTPPESILRTKAMIGTVLRSHRIMEGFFGGAWSCWCTTVNKSVKEK</sequence>
<proteinExistence type="predicted"/>
<keyword evidence="3" id="KW-1185">Reference proteome</keyword>
<gene>
    <name evidence="2" type="ORF">DNTS_011890</name>
</gene>
<dbReference type="AlphaFoldDB" id="A0A553Q7F3"/>
<dbReference type="EMBL" id="SRMA01026256">
    <property type="protein sequence ID" value="TRY85860.1"/>
    <property type="molecule type" value="Genomic_DNA"/>
</dbReference>
<evidence type="ECO:0000313" key="3">
    <source>
        <dbReference type="Proteomes" id="UP000316079"/>
    </source>
</evidence>
<protein>
    <submittedName>
        <fullName evidence="2">Uncharacterized protein</fullName>
    </submittedName>
</protein>
<comment type="caution">
    <text evidence="2">The sequence shown here is derived from an EMBL/GenBank/DDBJ whole genome shotgun (WGS) entry which is preliminary data.</text>
</comment>
<organism evidence="2 3">
    <name type="scientific">Danionella cerebrum</name>
    <dbReference type="NCBI Taxonomy" id="2873325"/>
    <lineage>
        <taxon>Eukaryota</taxon>
        <taxon>Metazoa</taxon>
        <taxon>Chordata</taxon>
        <taxon>Craniata</taxon>
        <taxon>Vertebrata</taxon>
        <taxon>Euteleostomi</taxon>
        <taxon>Actinopterygii</taxon>
        <taxon>Neopterygii</taxon>
        <taxon>Teleostei</taxon>
        <taxon>Ostariophysi</taxon>
        <taxon>Cypriniformes</taxon>
        <taxon>Danionidae</taxon>
        <taxon>Danioninae</taxon>
        <taxon>Danionella</taxon>
    </lineage>
</organism>
<feature type="region of interest" description="Disordered" evidence="1">
    <location>
        <begin position="1"/>
        <end position="53"/>
    </location>
</feature>
<accession>A0A553Q7F3</accession>
<evidence type="ECO:0000313" key="2">
    <source>
        <dbReference type="EMBL" id="TRY85860.1"/>
    </source>
</evidence>
<dbReference type="Proteomes" id="UP000316079">
    <property type="component" value="Unassembled WGS sequence"/>
</dbReference>
<evidence type="ECO:0000256" key="1">
    <source>
        <dbReference type="SAM" id="MobiDB-lite"/>
    </source>
</evidence>